<sequence>MSPTKSGARSRKHSFPGPQRLAPFMQNLRKSTFFRVNSFTIHLSQSPSGSPSTA</sequence>
<organism evidence="2">
    <name type="scientific">Anguilla anguilla</name>
    <name type="common">European freshwater eel</name>
    <name type="synonym">Muraena anguilla</name>
    <dbReference type="NCBI Taxonomy" id="7936"/>
    <lineage>
        <taxon>Eukaryota</taxon>
        <taxon>Metazoa</taxon>
        <taxon>Chordata</taxon>
        <taxon>Craniata</taxon>
        <taxon>Vertebrata</taxon>
        <taxon>Euteleostomi</taxon>
        <taxon>Actinopterygii</taxon>
        <taxon>Neopterygii</taxon>
        <taxon>Teleostei</taxon>
        <taxon>Anguilliformes</taxon>
        <taxon>Anguillidae</taxon>
        <taxon>Anguilla</taxon>
    </lineage>
</organism>
<evidence type="ECO:0000313" key="2">
    <source>
        <dbReference type="EMBL" id="JAH92441.1"/>
    </source>
</evidence>
<reference evidence="2" key="1">
    <citation type="submission" date="2014-11" db="EMBL/GenBank/DDBJ databases">
        <authorList>
            <person name="Amaro Gonzalez C."/>
        </authorList>
    </citation>
    <scope>NUCLEOTIDE SEQUENCE</scope>
</reference>
<name>A0A0E9WQ92_ANGAN</name>
<feature type="region of interest" description="Disordered" evidence="1">
    <location>
        <begin position="1"/>
        <end position="24"/>
    </location>
</feature>
<proteinExistence type="predicted"/>
<protein>
    <submittedName>
        <fullName evidence="2">Uncharacterized protein</fullName>
    </submittedName>
</protein>
<dbReference type="EMBL" id="GBXM01016136">
    <property type="protein sequence ID" value="JAH92441.1"/>
    <property type="molecule type" value="Transcribed_RNA"/>
</dbReference>
<dbReference type="AlphaFoldDB" id="A0A0E9WQ92"/>
<evidence type="ECO:0000256" key="1">
    <source>
        <dbReference type="SAM" id="MobiDB-lite"/>
    </source>
</evidence>
<accession>A0A0E9WQ92</accession>
<reference evidence="2" key="2">
    <citation type="journal article" date="2015" name="Fish Shellfish Immunol.">
        <title>Early steps in the European eel (Anguilla anguilla)-Vibrio vulnificus interaction in the gills: Role of the RtxA13 toxin.</title>
        <authorList>
            <person name="Callol A."/>
            <person name="Pajuelo D."/>
            <person name="Ebbesson L."/>
            <person name="Teles M."/>
            <person name="MacKenzie S."/>
            <person name="Amaro C."/>
        </authorList>
    </citation>
    <scope>NUCLEOTIDE SEQUENCE</scope>
</reference>